<dbReference type="Proteomes" id="UP001154282">
    <property type="component" value="Unassembled WGS sequence"/>
</dbReference>
<sequence>MYVTRPLSLYRRDPSAASLPPPEGPNSGVLVIQDEEAQPTCLFGLMNSSRVTDLPFPQNKNLQVRYTKRTGEHRRVETHRVVFVPVLGRPLSANRYYVIKRDGTHKGQAYRSSTEEDMATFCFCNCISDLKPEPFEPLGEDTYQQFEVSRRDNWCGSVGYTVSSVAQDGFPPLFLRRRGWRLHTSTPREFELGEAPGLDSNLRAQLPNFDFSLSDGKSSMPRVVGKWYCPFLFVKESGMGVQDQVDRSRFYEMTLEQRWEPIFRCNNDVEGNANSFVNIDVLVETETVRVGERDVVGHKVGENDGVVWFRREEGMRVGLSKVIVERMKWEEERVGWRSGEGGKNRVKKVEEFGGGGGINNWKRFGYFVLVERFVLRRMGGGFLMSYEFKHIHQFRTKWE</sequence>
<evidence type="ECO:0000313" key="3">
    <source>
        <dbReference type="Proteomes" id="UP001154282"/>
    </source>
</evidence>
<organism evidence="2 3">
    <name type="scientific">Linum tenue</name>
    <dbReference type="NCBI Taxonomy" id="586396"/>
    <lineage>
        <taxon>Eukaryota</taxon>
        <taxon>Viridiplantae</taxon>
        <taxon>Streptophyta</taxon>
        <taxon>Embryophyta</taxon>
        <taxon>Tracheophyta</taxon>
        <taxon>Spermatophyta</taxon>
        <taxon>Magnoliopsida</taxon>
        <taxon>eudicotyledons</taxon>
        <taxon>Gunneridae</taxon>
        <taxon>Pentapetalae</taxon>
        <taxon>rosids</taxon>
        <taxon>fabids</taxon>
        <taxon>Malpighiales</taxon>
        <taxon>Linaceae</taxon>
        <taxon>Linum</taxon>
    </lineage>
</organism>
<dbReference type="EMBL" id="CAMGYJ010000008">
    <property type="protein sequence ID" value="CAI0458759.1"/>
    <property type="molecule type" value="Genomic_DNA"/>
</dbReference>
<evidence type="ECO:0000313" key="2">
    <source>
        <dbReference type="EMBL" id="CAI0458759.1"/>
    </source>
</evidence>
<name>A0AAV0NJC0_9ROSI</name>
<comment type="caution">
    <text evidence="2">The sequence shown here is derived from an EMBL/GenBank/DDBJ whole genome shotgun (WGS) entry which is preliminary data.</text>
</comment>
<evidence type="ECO:0000256" key="1">
    <source>
        <dbReference type="SAM" id="MobiDB-lite"/>
    </source>
</evidence>
<dbReference type="Pfam" id="PF06880">
    <property type="entry name" value="DUF1262"/>
    <property type="match status" value="1"/>
</dbReference>
<dbReference type="PANTHER" id="PTHR31050">
    <property type="entry name" value="OS08G0413200 PROTEIN"/>
    <property type="match status" value="1"/>
</dbReference>
<keyword evidence="3" id="KW-1185">Reference proteome</keyword>
<reference evidence="2" key="1">
    <citation type="submission" date="2022-08" db="EMBL/GenBank/DDBJ databases">
        <authorList>
            <person name="Gutierrez-Valencia J."/>
        </authorList>
    </citation>
    <scope>NUCLEOTIDE SEQUENCE</scope>
</reference>
<protein>
    <submittedName>
        <fullName evidence="2">Uncharacterized protein</fullName>
    </submittedName>
</protein>
<dbReference type="InterPro" id="IPR010683">
    <property type="entry name" value="DUF1262"/>
</dbReference>
<gene>
    <name evidence="2" type="ORF">LITE_LOCUS33683</name>
</gene>
<dbReference type="AlphaFoldDB" id="A0AAV0NJC0"/>
<dbReference type="PANTHER" id="PTHR31050:SF3">
    <property type="entry name" value="OS08G0412800 PROTEIN"/>
    <property type="match status" value="1"/>
</dbReference>
<feature type="region of interest" description="Disordered" evidence="1">
    <location>
        <begin position="1"/>
        <end position="26"/>
    </location>
</feature>
<proteinExistence type="predicted"/>
<accession>A0AAV0NJC0</accession>